<dbReference type="Proteomes" id="UP000505377">
    <property type="component" value="Chromosome"/>
</dbReference>
<dbReference type="InterPro" id="IPR015943">
    <property type="entry name" value="WD40/YVTN_repeat-like_dom_sf"/>
</dbReference>
<dbReference type="Gene3D" id="2.40.128.630">
    <property type="match status" value="1"/>
</dbReference>
<evidence type="ECO:0000259" key="1">
    <source>
        <dbReference type="Pfam" id="PF13360"/>
    </source>
</evidence>
<protein>
    <submittedName>
        <fullName evidence="2">PQQ-like beta-propeller repeat protein</fullName>
    </submittedName>
</protein>
<dbReference type="PANTHER" id="PTHR34512:SF30">
    <property type="entry name" value="OUTER MEMBRANE PROTEIN ASSEMBLY FACTOR BAMB"/>
    <property type="match status" value="1"/>
</dbReference>
<dbReference type="SMART" id="SM00564">
    <property type="entry name" value="PQQ"/>
    <property type="match status" value="4"/>
</dbReference>
<dbReference type="KEGG" id="pbro:HOP40_02205"/>
<name>A0A6M6JAB5_9PSEU</name>
<dbReference type="SUPFAM" id="SSF50998">
    <property type="entry name" value="Quinoprotein alcohol dehydrogenase-like"/>
    <property type="match status" value="2"/>
</dbReference>
<proteinExistence type="predicted"/>
<keyword evidence="3" id="KW-1185">Reference proteome</keyword>
<evidence type="ECO:0000313" key="3">
    <source>
        <dbReference type="Proteomes" id="UP000505377"/>
    </source>
</evidence>
<dbReference type="RefSeq" id="WP_172154173.1">
    <property type="nucleotide sequence ID" value="NZ_CP053564.1"/>
</dbReference>
<dbReference type="Pfam" id="PF13360">
    <property type="entry name" value="PQQ_2"/>
    <property type="match status" value="2"/>
</dbReference>
<gene>
    <name evidence="2" type="ORF">HOP40_02205</name>
</gene>
<dbReference type="EMBL" id="CP053564">
    <property type="protein sequence ID" value="QJY44798.1"/>
    <property type="molecule type" value="Genomic_DNA"/>
</dbReference>
<sequence length="496" mass="54346">MHAGQSLDDLWRRFDELARLVLSDGEALKGLRYVSIREFRRGIFKGKSHSAYKLWTKHPDSDSRDSPEDYYLVRDGRLARGSNHDAVDLVVRGYLQEHHLRPMLLGSITALEKIVVRQEDARRPKLDRAPDLDDNPRVQWQIARGEADGASELAGARELGADRLVAIYTNYTFGSSRRTFQVEILDARQKQVLSRFGPSDFGYVDGKVSLAGVAVSGETIFLTVSAGGFGEIVAVKAPLGHILWQKPLESNCEDSPVSVSVDQVLVGTVNGDISLLNTKDGKRVWQWKGGAVSHRYFSEYDQEYRHEASKAVSEPACDGDSVFVSHLSLGCVRLDLATGEQLWTTGRAAVATTVFGPTVIGDLVVFPCDGGLVAACEVSSGELRWRKLIGEIWASPPAFDGKMLYIASSNGVDSASKSKLAAVESETGRVRWQVDIPSGPVDRPVLVQDALYLNGRLYDIMGGQLLMDLSDFAAPRAYGIGKGVLIKKGSDLCFIQ</sequence>
<organism evidence="2 3">
    <name type="scientific">Pseudonocardia broussonetiae</name>
    <dbReference type="NCBI Taxonomy" id="2736640"/>
    <lineage>
        <taxon>Bacteria</taxon>
        <taxon>Bacillati</taxon>
        <taxon>Actinomycetota</taxon>
        <taxon>Actinomycetes</taxon>
        <taxon>Pseudonocardiales</taxon>
        <taxon>Pseudonocardiaceae</taxon>
        <taxon>Pseudonocardia</taxon>
    </lineage>
</organism>
<dbReference type="InterPro" id="IPR018391">
    <property type="entry name" value="PQQ_b-propeller_rpt"/>
</dbReference>
<feature type="domain" description="Pyrrolo-quinoline quinone repeat" evidence="1">
    <location>
        <begin position="182"/>
        <end position="288"/>
    </location>
</feature>
<dbReference type="PANTHER" id="PTHR34512">
    <property type="entry name" value="CELL SURFACE PROTEIN"/>
    <property type="match status" value="1"/>
</dbReference>
<feature type="domain" description="Pyrrolo-quinoline quinone repeat" evidence="1">
    <location>
        <begin position="309"/>
        <end position="453"/>
    </location>
</feature>
<accession>A0A6M6JAB5</accession>
<dbReference type="AlphaFoldDB" id="A0A6M6JAB5"/>
<dbReference type="InterPro" id="IPR011047">
    <property type="entry name" value="Quinoprotein_ADH-like_sf"/>
</dbReference>
<evidence type="ECO:0000313" key="2">
    <source>
        <dbReference type="EMBL" id="QJY44798.1"/>
    </source>
</evidence>
<reference evidence="2 3" key="1">
    <citation type="submission" date="2020-05" db="EMBL/GenBank/DDBJ databases">
        <authorList>
            <person name="Mo P."/>
        </authorList>
    </citation>
    <scope>NUCLEOTIDE SEQUENCE [LARGE SCALE GENOMIC DNA]</scope>
    <source>
        <strain evidence="2 3">Gen01</strain>
    </source>
</reference>
<dbReference type="Gene3D" id="2.130.10.10">
    <property type="entry name" value="YVTN repeat-like/Quinoprotein amine dehydrogenase"/>
    <property type="match status" value="1"/>
</dbReference>
<dbReference type="InterPro" id="IPR002372">
    <property type="entry name" value="PQQ_rpt_dom"/>
</dbReference>